<dbReference type="InterPro" id="IPR006311">
    <property type="entry name" value="TAT_signal"/>
</dbReference>
<keyword evidence="1" id="KW-0732">Signal</keyword>
<evidence type="ECO:0000313" key="3">
    <source>
        <dbReference type="EMBL" id="MBB3174694.1"/>
    </source>
</evidence>
<feature type="chain" id="PRO_5032665339" evidence="1">
    <location>
        <begin position="30"/>
        <end position="319"/>
    </location>
</feature>
<dbReference type="EMBL" id="JACHXV010000010">
    <property type="protein sequence ID" value="MBB3174694.1"/>
    <property type="molecule type" value="Genomic_DNA"/>
</dbReference>
<dbReference type="RefSeq" id="WP_246330243.1">
    <property type="nucleotide sequence ID" value="NZ_JACHXV010000010.1"/>
</dbReference>
<keyword evidence="4" id="KW-1185">Reference proteome</keyword>
<evidence type="ECO:0000313" key="4">
    <source>
        <dbReference type="Proteomes" id="UP000557688"/>
    </source>
</evidence>
<dbReference type="AlphaFoldDB" id="A0A839V2G1"/>
<dbReference type="InterPro" id="IPR015168">
    <property type="entry name" value="SsuA/THI5"/>
</dbReference>
<dbReference type="InterPro" id="IPR027939">
    <property type="entry name" value="NMT1/THI5"/>
</dbReference>
<dbReference type="GO" id="GO:0009228">
    <property type="term" value="P:thiamine biosynthetic process"/>
    <property type="evidence" value="ECO:0007669"/>
    <property type="project" value="InterPro"/>
</dbReference>
<comment type="caution">
    <text evidence="3">The sequence shown here is derived from an EMBL/GenBank/DDBJ whole genome shotgun (WGS) entry which is preliminary data.</text>
</comment>
<evidence type="ECO:0000256" key="1">
    <source>
        <dbReference type="SAM" id="SignalP"/>
    </source>
</evidence>
<dbReference type="PROSITE" id="PS51318">
    <property type="entry name" value="TAT"/>
    <property type="match status" value="1"/>
</dbReference>
<accession>A0A839V2G1</accession>
<feature type="signal peptide" evidence="1">
    <location>
        <begin position="1"/>
        <end position="29"/>
    </location>
</feature>
<organism evidence="3 4">
    <name type="scientific">Endobacter medicaginis</name>
    <dbReference type="NCBI Taxonomy" id="1181271"/>
    <lineage>
        <taxon>Bacteria</taxon>
        <taxon>Pseudomonadati</taxon>
        <taxon>Pseudomonadota</taxon>
        <taxon>Alphaproteobacteria</taxon>
        <taxon>Acetobacterales</taxon>
        <taxon>Acetobacteraceae</taxon>
        <taxon>Endobacter</taxon>
    </lineage>
</organism>
<evidence type="ECO:0000259" key="2">
    <source>
        <dbReference type="Pfam" id="PF09084"/>
    </source>
</evidence>
<name>A0A839V2G1_9PROT</name>
<sequence length="319" mass="34135">MRQLSRRMALGKALGAGAALVLGAPPARATDSLRVLLDWFVDANHAALFAAHYSGAFTRQGLAVELTPPADPNTPPRMVVAGQADLAVSYQPQLQILAAEGVPLARIASLVARPLNTLLVLGNGPVRHVADLRGRRIGISIGGTDEALLGGLLASAGLKLTDVHAIPLTFDLEAALLGHQLDAIMGAMRNYEQVDLALRGASPRAFDPEAYGVPAWDELILVARRDRAADPRLHRFTLALTEGTRALRDNPERIRAAMEADHAELRSPLNRAAWTATLPLLADDPGALDRTRYERFASFLLQQGAISRTVPVADYTATP</sequence>
<reference evidence="3 4" key="1">
    <citation type="submission" date="2020-08" db="EMBL/GenBank/DDBJ databases">
        <title>Genomic Encyclopedia of Type Strains, Phase III (KMG-III): the genomes of soil and plant-associated and newly described type strains.</title>
        <authorList>
            <person name="Whitman W."/>
        </authorList>
    </citation>
    <scope>NUCLEOTIDE SEQUENCE [LARGE SCALE GENOMIC DNA]</scope>
    <source>
        <strain evidence="3 4">CECT 8088</strain>
    </source>
</reference>
<feature type="domain" description="SsuA/THI5-like" evidence="2">
    <location>
        <begin position="43"/>
        <end position="253"/>
    </location>
</feature>
<dbReference type="Gene3D" id="3.40.190.10">
    <property type="entry name" value="Periplasmic binding protein-like II"/>
    <property type="match status" value="2"/>
</dbReference>
<dbReference type="PANTHER" id="PTHR31528:SF3">
    <property type="entry name" value="THIAMINE BIOSYNTHESIS PROTEIN HI_0357-RELATED"/>
    <property type="match status" value="1"/>
</dbReference>
<dbReference type="Proteomes" id="UP000557688">
    <property type="component" value="Unassembled WGS sequence"/>
</dbReference>
<dbReference type="PANTHER" id="PTHR31528">
    <property type="entry name" value="4-AMINO-5-HYDROXYMETHYL-2-METHYLPYRIMIDINE PHOSPHATE SYNTHASE THI11-RELATED"/>
    <property type="match status" value="1"/>
</dbReference>
<proteinExistence type="predicted"/>
<dbReference type="Pfam" id="PF09084">
    <property type="entry name" value="NMT1"/>
    <property type="match status" value="1"/>
</dbReference>
<gene>
    <name evidence="3" type="ORF">FHR90_002540</name>
</gene>
<protein>
    <submittedName>
        <fullName evidence="3">Putative hydroxymethylpyrimidine transport system substrate-binding protein</fullName>
    </submittedName>
</protein>
<dbReference type="SUPFAM" id="SSF53850">
    <property type="entry name" value="Periplasmic binding protein-like II"/>
    <property type="match status" value="1"/>
</dbReference>